<sequence>MNSPPISLFKSVIQSSNEQYKKSWYVFFFQLPWLPEFTMKSNDLKIFDSMVEKKKDTEEEEKAATVTVIESEDIAAYKYTFSQPG</sequence>
<reference evidence="1" key="1">
    <citation type="submission" date="2020-05" db="UniProtKB">
        <authorList>
            <consortium name="EnsemblMetazoa"/>
        </authorList>
    </citation>
    <scope>IDENTIFICATION</scope>
    <source>
        <strain evidence="1">BB02</strain>
    </source>
</reference>
<protein>
    <submittedName>
        <fullName evidence="1">Uncharacterized protein</fullName>
    </submittedName>
</protein>
<dbReference type="VEuPathDB" id="VectorBase:BGLB024429"/>
<evidence type="ECO:0000313" key="1">
    <source>
        <dbReference type="EnsemblMetazoa" id="BGLB024429-PA"/>
    </source>
</evidence>
<dbReference type="EnsemblMetazoa" id="BGLB024429-RA">
    <property type="protein sequence ID" value="BGLB024429-PA"/>
    <property type="gene ID" value="BGLB024429"/>
</dbReference>
<dbReference type="VEuPathDB" id="VectorBase:BGLAX_039712"/>
<dbReference type="STRING" id="6526.A0A2C9KWN7"/>
<accession>A0A2C9KWN7</accession>
<evidence type="ECO:0000313" key="2">
    <source>
        <dbReference type="Proteomes" id="UP000076420"/>
    </source>
</evidence>
<proteinExistence type="predicted"/>
<dbReference type="Gene3D" id="3.40.50.1820">
    <property type="entry name" value="alpha/beta hydrolase"/>
    <property type="match status" value="1"/>
</dbReference>
<name>A0A2C9KWN7_BIOGL</name>
<dbReference type="KEGG" id="bgt:106068892"/>
<dbReference type="InterPro" id="IPR029058">
    <property type="entry name" value="AB_hydrolase_fold"/>
</dbReference>
<organism evidence="1 2">
    <name type="scientific">Biomphalaria glabrata</name>
    <name type="common">Bloodfluke planorb</name>
    <name type="synonym">Freshwater snail</name>
    <dbReference type="NCBI Taxonomy" id="6526"/>
    <lineage>
        <taxon>Eukaryota</taxon>
        <taxon>Metazoa</taxon>
        <taxon>Spiralia</taxon>
        <taxon>Lophotrochozoa</taxon>
        <taxon>Mollusca</taxon>
        <taxon>Gastropoda</taxon>
        <taxon>Heterobranchia</taxon>
        <taxon>Euthyneura</taxon>
        <taxon>Panpulmonata</taxon>
        <taxon>Hygrophila</taxon>
        <taxon>Lymnaeoidea</taxon>
        <taxon>Planorbidae</taxon>
        <taxon>Biomphalaria</taxon>
    </lineage>
</organism>
<gene>
    <name evidence="1" type="primary">106068892</name>
</gene>
<dbReference type="AlphaFoldDB" id="A0A2C9KWN7"/>
<dbReference type="Proteomes" id="UP000076420">
    <property type="component" value="Unassembled WGS sequence"/>
</dbReference>